<reference evidence="1 2" key="1">
    <citation type="submission" date="2020-08" db="EMBL/GenBank/DDBJ databases">
        <title>Genomic Encyclopedia of Type Strains, Phase III (KMG-III): the genomes of soil and plant-associated and newly described type strains.</title>
        <authorList>
            <person name="Whitman W."/>
        </authorList>
    </citation>
    <scope>NUCLEOTIDE SEQUENCE [LARGE SCALE GENOMIC DNA]</scope>
    <source>
        <strain evidence="1 2">CECT 5862</strain>
    </source>
</reference>
<comment type="caution">
    <text evidence="1">The sequence shown here is derived from an EMBL/GenBank/DDBJ whole genome shotgun (WGS) entry which is preliminary data.</text>
</comment>
<dbReference type="EMBL" id="JACHXK010000004">
    <property type="protein sequence ID" value="MBB3110244.1"/>
    <property type="molecule type" value="Genomic_DNA"/>
</dbReference>
<gene>
    <name evidence="1" type="ORF">FHS18_002311</name>
</gene>
<proteinExistence type="predicted"/>
<name>A0A7W5AXF3_9BACL</name>
<dbReference type="RefSeq" id="WP_183600077.1">
    <property type="nucleotide sequence ID" value="NZ_JACHXK010000004.1"/>
</dbReference>
<evidence type="ECO:0000313" key="2">
    <source>
        <dbReference type="Proteomes" id="UP000570361"/>
    </source>
</evidence>
<protein>
    <submittedName>
        <fullName evidence="1">Uncharacterized protein</fullName>
    </submittedName>
</protein>
<evidence type="ECO:0000313" key="1">
    <source>
        <dbReference type="EMBL" id="MBB3110244.1"/>
    </source>
</evidence>
<sequence length="125" mass="13364">MPYTTGIVTNTRDFGTAATNVIVSTHNMDQNASATIIVHIFAVPETTLVLTPVYQVSYSVAADSADIRSFNIAGNVAYVVQMSIITPIPNSIFSVFGLDEFGNLVTNQGILQSELTFIPALTPIP</sequence>
<accession>A0A7W5AXF3</accession>
<organism evidence="1 2">
    <name type="scientific">Paenibacillus phyllosphaerae</name>
    <dbReference type="NCBI Taxonomy" id="274593"/>
    <lineage>
        <taxon>Bacteria</taxon>
        <taxon>Bacillati</taxon>
        <taxon>Bacillota</taxon>
        <taxon>Bacilli</taxon>
        <taxon>Bacillales</taxon>
        <taxon>Paenibacillaceae</taxon>
        <taxon>Paenibacillus</taxon>
    </lineage>
</organism>
<keyword evidence="2" id="KW-1185">Reference proteome</keyword>
<dbReference type="Proteomes" id="UP000570361">
    <property type="component" value="Unassembled WGS sequence"/>
</dbReference>
<dbReference type="AlphaFoldDB" id="A0A7W5AXF3"/>